<dbReference type="Pfam" id="PF04138">
    <property type="entry name" value="GtrA_DPMS_TM"/>
    <property type="match status" value="1"/>
</dbReference>
<keyword evidence="4 6" id="KW-1133">Transmembrane helix</keyword>
<feature type="domain" description="GtrA/DPMS transmembrane" evidence="7">
    <location>
        <begin position="6"/>
        <end position="119"/>
    </location>
</feature>
<dbReference type="InterPro" id="IPR007267">
    <property type="entry name" value="GtrA_DPMS_TM"/>
</dbReference>
<name>A0ABY9JTC2_9BACI</name>
<dbReference type="EMBL" id="CP129013">
    <property type="protein sequence ID" value="WLR41538.1"/>
    <property type="molecule type" value="Genomic_DNA"/>
</dbReference>
<evidence type="ECO:0000256" key="6">
    <source>
        <dbReference type="SAM" id="Phobius"/>
    </source>
</evidence>
<organism evidence="8 9">
    <name type="scientific">Bacillus carboniphilus</name>
    <dbReference type="NCBI Taxonomy" id="86663"/>
    <lineage>
        <taxon>Bacteria</taxon>
        <taxon>Bacillati</taxon>
        <taxon>Bacillota</taxon>
        <taxon>Bacilli</taxon>
        <taxon>Bacillales</taxon>
        <taxon>Bacillaceae</taxon>
        <taxon>Bacillus</taxon>
    </lineage>
</organism>
<evidence type="ECO:0000256" key="3">
    <source>
        <dbReference type="ARBA" id="ARBA00022692"/>
    </source>
</evidence>
<evidence type="ECO:0000256" key="2">
    <source>
        <dbReference type="ARBA" id="ARBA00009399"/>
    </source>
</evidence>
<evidence type="ECO:0000313" key="9">
    <source>
        <dbReference type="Proteomes" id="UP001197974"/>
    </source>
</evidence>
<keyword evidence="3 6" id="KW-0812">Transmembrane</keyword>
<feature type="transmembrane region" description="Helical" evidence="6">
    <location>
        <begin position="7"/>
        <end position="26"/>
    </location>
</feature>
<accession>A0ABY9JTC2</accession>
<evidence type="ECO:0000256" key="5">
    <source>
        <dbReference type="ARBA" id="ARBA00023136"/>
    </source>
</evidence>
<dbReference type="Proteomes" id="UP001197974">
    <property type="component" value="Chromosome"/>
</dbReference>
<evidence type="ECO:0000313" key="8">
    <source>
        <dbReference type="EMBL" id="WLR41538.1"/>
    </source>
</evidence>
<comment type="subcellular location">
    <subcellularLocation>
        <location evidence="1">Membrane</location>
        <topology evidence="1">Multi-pass membrane protein</topology>
    </subcellularLocation>
</comment>
<reference evidence="8 9" key="1">
    <citation type="submission" date="2023-06" db="EMBL/GenBank/DDBJ databases">
        <title>Five Gram-positive bacteria isolated from mangrove sediments in Shenzhen, Guangdong, China.</title>
        <authorList>
            <person name="Yu S."/>
            <person name="Zheng W."/>
            <person name="Huang Y."/>
        </authorList>
    </citation>
    <scope>NUCLEOTIDE SEQUENCE [LARGE SCALE GENOMIC DNA]</scope>
    <source>
        <strain evidence="8 9">SaN35-3</strain>
    </source>
</reference>
<dbReference type="PANTHER" id="PTHR38459">
    <property type="entry name" value="PROPHAGE BACTOPRENOL-LINKED GLUCOSE TRANSLOCASE HOMOLOG"/>
    <property type="match status" value="1"/>
</dbReference>
<feature type="transmembrane region" description="Helical" evidence="6">
    <location>
        <begin position="70"/>
        <end position="90"/>
    </location>
</feature>
<dbReference type="RefSeq" id="WP_226541846.1">
    <property type="nucleotide sequence ID" value="NZ_CP129013.1"/>
</dbReference>
<dbReference type="PANTHER" id="PTHR38459:SF1">
    <property type="entry name" value="PROPHAGE BACTOPRENOL-LINKED GLUCOSE TRANSLOCASE HOMOLOG"/>
    <property type="match status" value="1"/>
</dbReference>
<proteinExistence type="inferred from homology"/>
<feature type="transmembrane region" description="Helical" evidence="6">
    <location>
        <begin position="96"/>
        <end position="115"/>
    </location>
</feature>
<evidence type="ECO:0000259" key="7">
    <source>
        <dbReference type="Pfam" id="PF04138"/>
    </source>
</evidence>
<dbReference type="InterPro" id="IPR051401">
    <property type="entry name" value="GtrA_CellWall_Glycosyl"/>
</dbReference>
<evidence type="ECO:0000256" key="1">
    <source>
        <dbReference type="ARBA" id="ARBA00004141"/>
    </source>
</evidence>
<keyword evidence="5 6" id="KW-0472">Membrane</keyword>
<protein>
    <submittedName>
        <fullName evidence="8">GtrA family protein</fullName>
    </submittedName>
</protein>
<feature type="transmembrane region" description="Helical" evidence="6">
    <location>
        <begin position="32"/>
        <end position="50"/>
    </location>
</feature>
<evidence type="ECO:0000256" key="4">
    <source>
        <dbReference type="ARBA" id="ARBA00022989"/>
    </source>
</evidence>
<gene>
    <name evidence="8" type="ORF">LC087_11635</name>
</gene>
<keyword evidence="9" id="KW-1185">Reference proteome</keyword>
<comment type="similarity">
    <text evidence="2">Belongs to the GtrA family.</text>
</comment>
<sequence length="120" mass="13736">MKRFIKFGTVGIFNTLITICSFILFLNIGIHYIVANGLSYGLGVLNSYYWNRNWVFGSNSKHLSLISKFIVVNLVTLCFNTGILFIFVNHFHLHPILSNIVAVGMGLVINFLLNYKWTFK</sequence>